<gene>
    <name evidence="3" type="ORF">IEQ34_004537</name>
</gene>
<feature type="domain" description="K Homology" evidence="2">
    <location>
        <begin position="95"/>
        <end position="148"/>
    </location>
</feature>
<dbReference type="PROSITE" id="PS50084">
    <property type="entry name" value="KH_TYPE_1"/>
    <property type="match status" value="1"/>
</dbReference>
<dbReference type="SUPFAM" id="SSF54791">
    <property type="entry name" value="Eukaryotic type KH-domain (KH-domain type I)"/>
    <property type="match status" value="1"/>
</dbReference>
<dbReference type="EMBL" id="JAGFBR010000005">
    <property type="protein sequence ID" value="KAH0467299.1"/>
    <property type="molecule type" value="Genomic_DNA"/>
</dbReference>
<evidence type="ECO:0000259" key="2">
    <source>
        <dbReference type="Pfam" id="PF00013"/>
    </source>
</evidence>
<evidence type="ECO:0000256" key="1">
    <source>
        <dbReference type="PROSITE-ProRule" id="PRU00117"/>
    </source>
</evidence>
<dbReference type="Proteomes" id="UP000775213">
    <property type="component" value="Unassembled WGS sequence"/>
</dbReference>
<dbReference type="GO" id="GO:0003723">
    <property type="term" value="F:RNA binding"/>
    <property type="evidence" value="ECO:0007669"/>
    <property type="project" value="UniProtKB-UniRule"/>
</dbReference>
<name>A0AAV7HHI3_DENCH</name>
<accession>A0AAV7HHI3</accession>
<dbReference type="InterPro" id="IPR036612">
    <property type="entry name" value="KH_dom_type_1_sf"/>
</dbReference>
<dbReference type="Gene3D" id="3.30.1370.10">
    <property type="entry name" value="K Homology domain, type 1"/>
    <property type="match status" value="1"/>
</dbReference>
<evidence type="ECO:0000313" key="3">
    <source>
        <dbReference type="EMBL" id="KAH0467299.1"/>
    </source>
</evidence>
<reference evidence="3 4" key="1">
    <citation type="journal article" date="2021" name="Hortic Res">
        <title>Chromosome-scale assembly of the Dendrobium chrysotoxum genome enhances the understanding of orchid evolution.</title>
        <authorList>
            <person name="Zhang Y."/>
            <person name="Zhang G.Q."/>
            <person name="Zhang D."/>
            <person name="Liu X.D."/>
            <person name="Xu X.Y."/>
            <person name="Sun W.H."/>
            <person name="Yu X."/>
            <person name="Zhu X."/>
            <person name="Wang Z.W."/>
            <person name="Zhao X."/>
            <person name="Zhong W.Y."/>
            <person name="Chen H."/>
            <person name="Yin W.L."/>
            <person name="Huang T."/>
            <person name="Niu S.C."/>
            <person name="Liu Z.J."/>
        </authorList>
    </citation>
    <scope>NUCLEOTIDE SEQUENCE [LARGE SCALE GENOMIC DNA]</scope>
    <source>
        <strain evidence="3">Lindl</strain>
    </source>
</reference>
<dbReference type="InterPro" id="IPR004088">
    <property type="entry name" value="KH_dom_type_1"/>
</dbReference>
<evidence type="ECO:0000313" key="4">
    <source>
        <dbReference type="Proteomes" id="UP000775213"/>
    </source>
</evidence>
<keyword evidence="4" id="KW-1185">Reference proteome</keyword>
<protein>
    <recommendedName>
        <fullName evidence="2">K Homology domain-containing protein</fullName>
    </recommendedName>
</protein>
<dbReference type="AlphaFoldDB" id="A0AAV7HHI3"/>
<proteinExistence type="predicted"/>
<dbReference type="Pfam" id="PF00013">
    <property type="entry name" value="KH_1"/>
    <property type="match status" value="1"/>
</dbReference>
<comment type="caution">
    <text evidence="3">The sequence shown here is derived from an EMBL/GenBank/DDBJ whole genome shotgun (WGS) entry which is preliminary data.</text>
</comment>
<keyword evidence="1" id="KW-0694">RNA-binding</keyword>
<sequence length="156" mass="16467">MGPRCGAYNETGNHLKILSSCSGRAGKPPIHAFLSVVGREPSATPTARWVGPIYAFLSVVGTILSIRTRLCTCGETNAFLFQLEATTPNSAPASIRLLVASSQAISLIGKQGTMIKYIQESTNATIRVLFGDEVPHHATTEEGIIGIAATSNPTNI</sequence>
<organism evidence="3 4">
    <name type="scientific">Dendrobium chrysotoxum</name>
    <name type="common">Orchid</name>
    <dbReference type="NCBI Taxonomy" id="161865"/>
    <lineage>
        <taxon>Eukaryota</taxon>
        <taxon>Viridiplantae</taxon>
        <taxon>Streptophyta</taxon>
        <taxon>Embryophyta</taxon>
        <taxon>Tracheophyta</taxon>
        <taxon>Spermatophyta</taxon>
        <taxon>Magnoliopsida</taxon>
        <taxon>Liliopsida</taxon>
        <taxon>Asparagales</taxon>
        <taxon>Orchidaceae</taxon>
        <taxon>Epidendroideae</taxon>
        <taxon>Malaxideae</taxon>
        <taxon>Dendrobiinae</taxon>
        <taxon>Dendrobium</taxon>
    </lineage>
</organism>